<accession>A0A9Q3US11</accession>
<gene>
    <name evidence="2" type="ORF">LL252_18600</name>
</gene>
<keyword evidence="3" id="KW-1185">Reference proteome</keyword>
<dbReference type="Proteomes" id="UP001108027">
    <property type="component" value="Unassembled WGS sequence"/>
</dbReference>
<proteinExistence type="predicted"/>
<organism evidence="2 3">
    <name type="scientific">Alloalcanivorax marinus</name>
    <dbReference type="NCBI Taxonomy" id="1177169"/>
    <lineage>
        <taxon>Bacteria</taxon>
        <taxon>Pseudomonadati</taxon>
        <taxon>Pseudomonadota</taxon>
        <taxon>Gammaproteobacteria</taxon>
        <taxon>Oceanospirillales</taxon>
        <taxon>Alcanivoracaceae</taxon>
        <taxon>Alloalcanivorax</taxon>
    </lineage>
</organism>
<dbReference type="SUPFAM" id="SSF56059">
    <property type="entry name" value="Glutathione synthetase ATP-binding domain-like"/>
    <property type="match status" value="1"/>
</dbReference>
<dbReference type="EMBL" id="JAJGNA010000046">
    <property type="protein sequence ID" value="MCC4310579.1"/>
    <property type="molecule type" value="Genomic_DNA"/>
</dbReference>
<evidence type="ECO:0008006" key="4">
    <source>
        <dbReference type="Google" id="ProtNLM"/>
    </source>
</evidence>
<comment type="caution">
    <text evidence="2">The sequence shown here is derived from an EMBL/GenBank/DDBJ whole genome shotgun (WGS) entry which is preliminary data.</text>
</comment>
<evidence type="ECO:0000313" key="2">
    <source>
        <dbReference type="EMBL" id="MCC4310579.1"/>
    </source>
</evidence>
<feature type="region of interest" description="Disordered" evidence="1">
    <location>
        <begin position="428"/>
        <end position="451"/>
    </location>
</feature>
<sequence length="451" mass="50462">MHPTNETSQQAEAKRLNQSCSCVTLDRPAVAQDIAHQLGEDAKDILSSEAWHQLFSNVAVFVPDQDLAKMQALVRALEAAAALSDYREKVLSWAPSTARLDPGPAGAFMGYDFHLGGDGPRLIEINTNAGGAFLNAILVRAQKRCCGGATNELWTEDFDREVIRQFESEWRAQRGSRRLETIAIVDDQPEEQYLYPEFRLAQRLLQRGGIETHILSPKDFQLNNGVLYGNGKRIDLVYNRLVDFGLEAPDHATLRAAWSEGGAVITPNPHIHALFANKRNLAVLSDQTTLREWGLSAENAELLRQSIPRTQLVDAANGEELWRQRRQLFFKPVAGHGSKGVYKGSKLTKSAFARILESDYIAQTYVPPSERLVMVDDEREMLKVDVRLYTYRGELLLAAARLYRGQTTNFSHPRWWLCTSSPQANLAGDISARQEVPGRQRPPRADSSKNG</sequence>
<dbReference type="RefSeq" id="WP_228235292.1">
    <property type="nucleotide sequence ID" value="NZ_JAJGNA010000046.1"/>
</dbReference>
<dbReference type="AlphaFoldDB" id="A0A9Q3US11"/>
<name>A0A9Q3US11_9GAMM</name>
<reference evidence="2" key="1">
    <citation type="submission" date="2021-10" db="EMBL/GenBank/DDBJ databases">
        <title>The diversity and Nitrogen Metabolism of Culturable Nitrate-Utilizing Bacteria Within the Oxygen Minimum Zone of the Changjiang (Yangtze River)Estuary.</title>
        <authorList>
            <person name="Zhang D."/>
            <person name="Zheng J."/>
            <person name="Liu S."/>
            <person name="He W."/>
        </authorList>
    </citation>
    <scope>NUCLEOTIDE SEQUENCE</scope>
    <source>
        <strain evidence="2">FXH-223</strain>
    </source>
</reference>
<evidence type="ECO:0000256" key="1">
    <source>
        <dbReference type="SAM" id="MobiDB-lite"/>
    </source>
</evidence>
<evidence type="ECO:0000313" key="3">
    <source>
        <dbReference type="Proteomes" id="UP001108027"/>
    </source>
</evidence>
<protein>
    <recommendedName>
        <fullName evidence="4">Circularly permuted type 2 ATP-grasp protein</fullName>
    </recommendedName>
</protein>